<proteinExistence type="predicted"/>
<sequence length="133" mass="15592">MRNNDEIKYRDLCFCDHNPHQQAEDAMLLLQVADGVINIKKSASNKLRITYNIHYLSLEIIDSALSEIGFHLDNSLICKIKRALFYYVEEIQRENLGISRDGNNTTRSVFVNRYQQLKHGCRDGKPSEWRKYL</sequence>
<gene>
    <name evidence="1" type="ORF">MNBD_GAMMA12-804</name>
</gene>
<dbReference type="EMBL" id="UOFL01000234">
    <property type="protein sequence ID" value="VAW82068.1"/>
    <property type="molecule type" value="Genomic_DNA"/>
</dbReference>
<name>A0A3B0YMD6_9ZZZZ</name>
<dbReference type="AlphaFoldDB" id="A0A3B0YMD6"/>
<evidence type="ECO:0000313" key="1">
    <source>
        <dbReference type="EMBL" id="VAW82068.1"/>
    </source>
</evidence>
<accession>A0A3B0YMD6</accession>
<protein>
    <submittedName>
        <fullName evidence="1">Uncharacterized protein</fullName>
    </submittedName>
</protein>
<organism evidence="1">
    <name type="scientific">hydrothermal vent metagenome</name>
    <dbReference type="NCBI Taxonomy" id="652676"/>
    <lineage>
        <taxon>unclassified sequences</taxon>
        <taxon>metagenomes</taxon>
        <taxon>ecological metagenomes</taxon>
    </lineage>
</organism>
<reference evidence="1" key="1">
    <citation type="submission" date="2018-06" db="EMBL/GenBank/DDBJ databases">
        <authorList>
            <person name="Zhirakovskaya E."/>
        </authorList>
    </citation>
    <scope>NUCLEOTIDE SEQUENCE</scope>
</reference>